<proteinExistence type="predicted"/>
<dbReference type="AlphaFoldDB" id="X1VUQ5"/>
<organism evidence="1">
    <name type="scientific">marine sediment metagenome</name>
    <dbReference type="NCBI Taxonomy" id="412755"/>
    <lineage>
        <taxon>unclassified sequences</taxon>
        <taxon>metagenomes</taxon>
        <taxon>ecological metagenomes</taxon>
    </lineage>
</organism>
<protein>
    <submittedName>
        <fullName evidence="1">Uncharacterized protein</fullName>
    </submittedName>
</protein>
<dbReference type="EMBL" id="BARW01037585">
    <property type="protein sequence ID" value="GAJ24987.1"/>
    <property type="molecule type" value="Genomic_DNA"/>
</dbReference>
<accession>X1VUQ5</accession>
<name>X1VUQ5_9ZZZZ</name>
<feature type="non-terminal residue" evidence="1">
    <location>
        <position position="1"/>
    </location>
</feature>
<reference evidence="1" key="1">
    <citation type="journal article" date="2014" name="Front. Microbiol.">
        <title>High frequency of phylogenetically diverse reductive dehalogenase-homologous genes in deep subseafloor sedimentary metagenomes.</title>
        <authorList>
            <person name="Kawai M."/>
            <person name="Futagami T."/>
            <person name="Toyoda A."/>
            <person name="Takaki Y."/>
            <person name="Nishi S."/>
            <person name="Hori S."/>
            <person name="Arai W."/>
            <person name="Tsubouchi T."/>
            <person name="Morono Y."/>
            <person name="Uchiyama I."/>
            <person name="Ito T."/>
            <person name="Fujiyama A."/>
            <person name="Inagaki F."/>
            <person name="Takami H."/>
        </authorList>
    </citation>
    <scope>NUCLEOTIDE SEQUENCE</scope>
    <source>
        <strain evidence="1">Expedition CK06-06</strain>
    </source>
</reference>
<comment type="caution">
    <text evidence="1">The sequence shown here is derived from an EMBL/GenBank/DDBJ whole genome shotgun (WGS) entry which is preliminary data.</text>
</comment>
<evidence type="ECO:0000313" key="1">
    <source>
        <dbReference type="EMBL" id="GAJ24987.1"/>
    </source>
</evidence>
<gene>
    <name evidence="1" type="ORF">S12H4_57979</name>
</gene>
<sequence length="33" mass="3907">RIEIWDAQQWEKYKKKTEGASEDIAEKLTELGI</sequence>